<name>A0A0B1Q3M6_9HYPH</name>
<evidence type="ECO:0000256" key="6">
    <source>
        <dbReference type="ARBA" id="ARBA00009320"/>
    </source>
</evidence>
<evidence type="ECO:0000256" key="8">
    <source>
        <dbReference type="ARBA" id="ARBA00014472"/>
    </source>
</evidence>
<reference evidence="14 15" key="1">
    <citation type="submission" date="2014-09" db="EMBL/GenBank/DDBJ databases">
        <title>Isolation and characterization of Aurantimonas altamirensis ON-56566 from clinical sample following a dog bite.</title>
        <authorList>
            <person name="Eshaghi A."/>
            <person name="Li A."/>
            <person name="Shahinas D."/>
            <person name="Bahn P."/>
            <person name="Kus J.V."/>
            <person name="Patel S.N."/>
        </authorList>
    </citation>
    <scope>NUCLEOTIDE SEQUENCE [LARGE SCALE GENOMIC DNA]</scope>
    <source>
        <strain evidence="14 15">ON-56566</strain>
    </source>
</reference>
<dbReference type="OrthoDB" id="9805628at2"/>
<dbReference type="GO" id="GO:0052654">
    <property type="term" value="F:L-leucine-2-oxoglutarate transaminase activity"/>
    <property type="evidence" value="ECO:0007669"/>
    <property type="project" value="RHEA"/>
</dbReference>
<dbReference type="InterPro" id="IPR036038">
    <property type="entry name" value="Aminotransferase-like"/>
</dbReference>
<evidence type="ECO:0000256" key="9">
    <source>
        <dbReference type="ARBA" id="ARBA00022898"/>
    </source>
</evidence>
<gene>
    <name evidence="14" type="ORF">LA66_10670</name>
</gene>
<comment type="caution">
    <text evidence="14">The sequence shown here is derived from an EMBL/GenBank/DDBJ whole genome shotgun (WGS) entry which is preliminary data.</text>
</comment>
<dbReference type="GO" id="GO:0008652">
    <property type="term" value="P:amino acid biosynthetic process"/>
    <property type="evidence" value="ECO:0007669"/>
    <property type="project" value="UniProtKB-ARBA"/>
</dbReference>
<organism evidence="14 15">
    <name type="scientific">Aureimonas altamirensis</name>
    <dbReference type="NCBI Taxonomy" id="370622"/>
    <lineage>
        <taxon>Bacteria</taxon>
        <taxon>Pseudomonadati</taxon>
        <taxon>Pseudomonadota</taxon>
        <taxon>Alphaproteobacteria</taxon>
        <taxon>Hyphomicrobiales</taxon>
        <taxon>Aurantimonadaceae</taxon>
        <taxon>Aureimonas</taxon>
    </lineage>
</organism>
<dbReference type="Gene3D" id="3.20.10.10">
    <property type="entry name" value="D-amino Acid Aminotransferase, subunit A, domain 2"/>
    <property type="match status" value="1"/>
</dbReference>
<evidence type="ECO:0000313" key="14">
    <source>
        <dbReference type="EMBL" id="KHJ54994.1"/>
    </source>
</evidence>
<keyword evidence="10" id="KW-0028">Amino-acid biosynthesis</keyword>
<comment type="similarity">
    <text evidence="6">Belongs to the class-IV pyridoxal-phosphate-dependent aminotransferase family.</text>
</comment>
<evidence type="ECO:0000256" key="12">
    <source>
        <dbReference type="ARBA" id="ARBA00048798"/>
    </source>
</evidence>
<evidence type="ECO:0000256" key="10">
    <source>
        <dbReference type="ARBA" id="ARBA00023304"/>
    </source>
</evidence>
<evidence type="ECO:0000256" key="2">
    <source>
        <dbReference type="ARBA" id="ARBA00003109"/>
    </source>
</evidence>
<comment type="pathway">
    <text evidence="5">Amino-acid biosynthesis; L-leucine biosynthesis; L-leucine from 3-methyl-2-oxobutanoate: step 4/4.</text>
</comment>
<dbReference type="GO" id="GO:0005829">
    <property type="term" value="C:cytosol"/>
    <property type="evidence" value="ECO:0007669"/>
    <property type="project" value="TreeGrafter"/>
</dbReference>
<evidence type="ECO:0000256" key="5">
    <source>
        <dbReference type="ARBA" id="ARBA00005072"/>
    </source>
</evidence>
<dbReference type="SUPFAM" id="SSF56752">
    <property type="entry name" value="D-aminoacid aminotransferase-like PLP-dependent enzymes"/>
    <property type="match status" value="1"/>
</dbReference>
<comment type="function">
    <text evidence="2">Acts on leucine, isoleucine and valine.</text>
</comment>
<evidence type="ECO:0000256" key="1">
    <source>
        <dbReference type="ARBA" id="ARBA00001933"/>
    </source>
</evidence>
<dbReference type="PANTHER" id="PTHR42743:SF11">
    <property type="entry name" value="AMINODEOXYCHORISMATE LYASE"/>
    <property type="match status" value="1"/>
</dbReference>
<dbReference type="InterPro" id="IPR001544">
    <property type="entry name" value="Aminotrans_IV"/>
</dbReference>
<evidence type="ECO:0000256" key="3">
    <source>
        <dbReference type="ARBA" id="ARBA00004824"/>
    </source>
</evidence>
<keyword evidence="14" id="KW-0032">Aminotransferase</keyword>
<dbReference type="Pfam" id="PF01063">
    <property type="entry name" value="Aminotran_4"/>
    <property type="match status" value="1"/>
</dbReference>
<dbReference type="NCBIfam" id="NF005209">
    <property type="entry name" value="PRK06680.1"/>
    <property type="match status" value="1"/>
</dbReference>
<dbReference type="GO" id="GO:0052655">
    <property type="term" value="F:L-valine-2-oxoglutarate transaminase activity"/>
    <property type="evidence" value="ECO:0007669"/>
    <property type="project" value="RHEA"/>
</dbReference>
<evidence type="ECO:0000256" key="4">
    <source>
        <dbReference type="ARBA" id="ARBA00004931"/>
    </source>
</evidence>
<sequence>MSRIVYTNGIYVPEDEARVSVFDRGFLFGDAVYEVTSVLEGRLIDFAGHMRRLRRSLAELSLASPADDQALLEIHRELLRRNGLSEGGVYMMVSRGVADRDFVFPPETTRPTLVAFTQSWNEAKSPEIETGLKVAFVPDLRWGRRDIKTVQLLWPSMAKMEARRQGKDDAWLVEDGMVTEGTSNNAFIIGADGHIVTRALSNSILHGTTRASLLRLAAEKGLTVEERSFSTDEARNAAEAFITSAGAFVMPVTEIDGATIGDGRPGPVTRALRRIYMEEALRTAI</sequence>
<evidence type="ECO:0000256" key="7">
    <source>
        <dbReference type="ARBA" id="ARBA00013053"/>
    </source>
</evidence>
<dbReference type="STRING" id="370622.LA66_10670"/>
<dbReference type="EMBL" id="JRFJ01000002">
    <property type="protein sequence ID" value="KHJ54994.1"/>
    <property type="molecule type" value="Genomic_DNA"/>
</dbReference>
<dbReference type="Gene3D" id="3.30.470.10">
    <property type="match status" value="1"/>
</dbReference>
<protein>
    <recommendedName>
        <fullName evidence="8">Probable branched-chain-amino-acid aminotransferase</fullName>
        <ecNumber evidence="7">2.6.1.42</ecNumber>
    </recommendedName>
</protein>
<evidence type="ECO:0000256" key="13">
    <source>
        <dbReference type="ARBA" id="ARBA00049229"/>
    </source>
</evidence>
<dbReference type="InterPro" id="IPR050571">
    <property type="entry name" value="Class-IV_PLP-Dep_Aminotrnsfr"/>
</dbReference>
<dbReference type="EC" id="2.6.1.42" evidence="7"/>
<proteinExistence type="inferred from homology"/>
<accession>A0A0B1Q3M6</accession>
<dbReference type="InterPro" id="IPR043132">
    <property type="entry name" value="BCAT-like_C"/>
</dbReference>
<comment type="cofactor">
    <cofactor evidence="1">
        <name>pyridoxal 5'-phosphate</name>
        <dbReference type="ChEBI" id="CHEBI:597326"/>
    </cofactor>
</comment>
<dbReference type="PANTHER" id="PTHR42743">
    <property type="entry name" value="AMINO-ACID AMINOTRANSFERASE"/>
    <property type="match status" value="1"/>
</dbReference>
<comment type="catalytic activity">
    <reaction evidence="13">
        <text>L-leucine + 2-oxoglutarate = 4-methyl-2-oxopentanoate + L-glutamate</text>
        <dbReference type="Rhea" id="RHEA:18321"/>
        <dbReference type="ChEBI" id="CHEBI:16810"/>
        <dbReference type="ChEBI" id="CHEBI:17865"/>
        <dbReference type="ChEBI" id="CHEBI:29985"/>
        <dbReference type="ChEBI" id="CHEBI:57427"/>
        <dbReference type="EC" id="2.6.1.42"/>
    </reaction>
</comment>
<dbReference type="Proteomes" id="UP000030826">
    <property type="component" value="Unassembled WGS sequence"/>
</dbReference>
<comment type="catalytic activity">
    <reaction evidence="12">
        <text>L-isoleucine + 2-oxoglutarate = (S)-3-methyl-2-oxopentanoate + L-glutamate</text>
        <dbReference type="Rhea" id="RHEA:24801"/>
        <dbReference type="ChEBI" id="CHEBI:16810"/>
        <dbReference type="ChEBI" id="CHEBI:29985"/>
        <dbReference type="ChEBI" id="CHEBI:35146"/>
        <dbReference type="ChEBI" id="CHEBI:58045"/>
        <dbReference type="EC" id="2.6.1.42"/>
    </reaction>
</comment>
<dbReference type="GO" id="GO:0009082">
    <property type="term" value="P:branched-chain amino acid biosynthetic process"/>
    <property type="evidence" value="ECO:0007669"/>
    <property type="project" value="UniProtKB-KW"/>
</dbReference>
<dbReference type="GO" id="GO:0052656">
    <property type="term" value="F:L-isoleucine-2-oxoglutarate transaminase activity"/>
    <property type="evidence" value="ECO:0007669"/>
    <property type="project" value="RHEA"/>
</dbReference>
<dbReference type="RefSeq" id="WP_039192313.1">
    <property type="nucleotide sequence ID" value="NZ_JRFJ01000002.1"/>
</dbReference>
<dbReference type="CDD" id="cd01558">
    <property type="entry name" value="D-AAT_like"/>
    <property type="match status" value="1"/>
</dbReference>
<dbReference type="FunFam" id="3.20.10.10:FF:000002">
    <property type="entry name" value="D-alanine aminotransferase"/>
    <property type="match status" value="1"/>
</dbReference>
<comment type="pathway">
    <text evidence="4">Amino-acid biosynthesis; L-valine biosynthesis; L-valine from pyruvate: step 4/4.</text>
</comment>
<keyword evidence="9" id="KW-0663">Pyridoxal phosphate</keyword>
<keyword evidence="14" id="KW-0808">Transferase</keyword>
<comment type="catalytic activity">
    <reaction evidence="11">
        <text>L-valine + 2-oxoglutarate = 3-methyl-2-oxobutanoate + L-glutamate</text>
        <dbReference type="Rhea" id="RHEA:24813"/>
        <dbReference type="ChEBI" id="CHEBI:11851"/>
        <dbReference type="ChEBI" id="CHEBI:16810"/>
        <dbReference type="ChEBI" id="CHEBI:29985"/>
        <dbReference type="ChEBI" id="CHEBI:57762"/>
        <dbReference type="EC" id="2.6.1.42"/>
    </reaction>
</comment>
<keyword evidence="10" id="KW-0100">Branched-chain amino acid biosynthesis</keyword>
<dbReference type="AlphaFoldDB" id="A0A0B1Q3M6"/>
<evidence type="ECO:0000313" key="15">
    <source>
        <dbReference type="Proteomes" id="UP000030826"/>
    </source>
</evidence>
<comment type="pathway">
    <text evidence="3">Amino-acid biosynthesis; L-isoleucine biosynthesis; L-isoleucine from 2-oxobutanoate: step 4/4.</text>
</comment>
<evidence type="ECO:0000256" key="11">
    <source>
        <dbReference type="ARBA" id="ARBA00048212"/>
    </source>
</evidence>
<dbReference type="InterPro" id="IPR043131">
    <property type="entry name" value="BCAT-like_N"/>
</dbReference>